<reference evidence="1" key="1">
    <citation type="submission" date="2020-08" db="EMBL/GenBank/DDBJ databases">
        <title>Plant Genome Project.</title>
        <authorList>
            <person name="Zhang R.-G."/>
        </authorList>
    </citation>
    <scope>NUCLEOTIDE SEQUENCE</scope>
    <source>
        <strain evidence="1">WSP0</strain>
        <tissue evidence="1">Leaf</tissue>
    </source>
</reference>
<dbReference type="AlphaFoldDB" id="A0AAV6KSQ2"/>
<organism evidence="1 2">
    <name type="scientific">Rhododendron griersonianum</name>
    <dbReference type="NCBI Taxonomy" id="479676"/>
    <lineage>
        <taxon>Eukaryota</taxon>
        <taxon>Viridiplantae</taxon>
        <taxon>Streptophyta</taxon>
        <taxon>Embryophyta</taxon>
        <taxon>Tracheophyta</taxon>
        <taxon>Spermatophyta</taxon>
        <taxon>Magnoliopsida</taxon>
        <taxon>eudicotyledons</taxon>
        <taxon>Gunneridae</taxon>
        <taxon>Pentapetalae</taxon>
        <taxon>asterids</taxon>
        <taxon>Ericales</taxon>
        <taxon>Ericaceae</taxon>
        <taxon>Ericoideae</taxon>
        <taxon>Rhodoreae</taxon>
        <taxon>Rhododendron</taxon>
    </lineage>
</organism>
<keyword evidence="2" id="KW-1185">Reference proteome</keyword>
<comment type="caution">
    <text evidence="1">The sequence shown here is derived from an EMBL/GenBank/DDBJ whole genome shotgun (WGS) entry which is preliminary data.</text>
</comment>
<gene>
    <name evidence="1" type="ORF">RHGRI_012732</name>
</gene>
<protein>
    <submittedName>
        <fullName evidence="1">Uncharacterized protein</fullName>
    </submittedName>
</protein>
<evidence type="ECO:0000313" key="2">
    <source>
        <dbReference type="Proteomes" id="UP000823749"/>
    </source>
</evidence>
<sequence>MYGIVEGSEGSCDWAVASIEFSDEVRKLASGSHFRPLASVAAVEPPQANTKDSDAEVVLDDLTVVVKIEKEMREIKTWVLEIMDFGKHPFEGFENGGWEIGEKVTGIVAWEENRGMENRGTKKKERNYLPFCRPKMNERTFNFLEMMHLINQSERSWFILV</sequence>
<name>A0AAV6KSQ2_9ERIC</name>
<proteinExistence type="predicted"/>
<accession>A0AAV6KSQ2</accession>
<dbReference type="EMBL" id="JACTNZ010000004">
    <property type="protein sequence ID" value="KAG5555289.1"/>
    <property type="molecule type" value="Genomic_DNA"/>
</dbReference>
<dbReference type="Proteomes" id="UP000823749">
    <property type="component" value="Chromosome 4"/>
</dbReference>
<evidence type="ECO:0000313" key="1">
    <source>
        <dbReference type="EMBL" id="KAG5555289.1"/>
    </source>
</evidence>